<dbReference type="InterPro" id="IPR010982">
    <property type="entry name" value="Lambda_DNA-bd_dom_sf"/>
</dbReference>
<keyword evidence="1" id="KW-0805">Transcription regulation</keyword>
<dbReference type="PROSITE" id="PS00356">
    <property type="entry name" value="HTH_LACI_1"/>
    <property type="match status" value="1"/>
</dbReference>
<dbReference type="SMART" id="SM00354">
    <property type="entry name" value="HTH_LACI"/>
    <property type="match status" value="1"/>
</dbReference>
<evidence type="ECO:0000313" key="5">
    <source>
        <dbReference type="EMBL" id="REG10563.1"/>
    </source>
</evidence>
<dbReference type="RefSeq" id="WP_116223733.1">
    <property type="nucleotide sequence ID" value="NZ_AP018437.1"/>
</dbReference>
<dbReference type="InterPro" id="IPR028082">
    <property type="entry name" value="Peripla_BP_I"/>
</dbReference>
<dbReference type="AlphaFoldDB" id="A0A3E0AG12"/>
<dbReference type="InterPro" id="IPR000843">
    <property type="entry name" value="HTH_LacI"/>
</dbReference>
<gene>
    <name evidence="5" type="ORF">DFR64_0422</name>
</gene>
<name>A0A3E0AG12_9CHLR</name>
<dbReference type="Gene3D" id="1.10.260.40">
    <property type="entry name" value="lambda repressor-like DNA-binding domains"/>
    <property type="match status" value="1"/>
</dbReference>
<dbReference type="CDD" id="cd01574">
    <property type="entry name" value="PBP1_LacI"/>
    <property type="match status" value="1"/>
</dbReference>
<sequence length="348" mass="39089">MRQKAVRVNINDVAAVAGVSKQTVSRVINDRPDVSPETRKRVKEVIEQVGYRPSALARSLTSKRSYTLGVVIAGLKYIGPSTLLNGITSTAEEAGYCLILKELPSFVYDDIEPIFEELISRQVDGIIWGVSEVGENRKRLKKLLFDQKIPLVYLTMEPKKHITVITENNYSGARLAVTHLLEQGYQRVGFLSGPLEWWEARQRFKAWKDVMSEAGMEIQDTQWVTGNWSSASGAVSMKKLLEQYPEMDSIFVANDQMALGAMQVIHEKGKRIPEDIGVVGFDNIPESAYFWPALTTIQQDQGRVARVAVEELIKIIESGWKGLDPVDPHSILLEPTLVVRRSSSRFQD</sequence>
<evidence type="ECO:0000313" key="6">
    <source>
        <dbReference type="Proteomes" id="UP000256388"/>
    </source>
</evidence>
<evidence type="ECO:0000259" key="4">
    <source>
        <dbReference type="PROSITE" id="PS50932"/>
    </source>
</evidence>
<protein>
    <submittedName>
        <fullName evidence="5">LacI family transcriptional regulator</fullName>
    </submittedName>
</protein>
<proteinExistence type="predicted"/>
<evidence type="ECO:0000256" key="1">
    <source>
        <dbReference type="ARBA" id="ARBA00023015"/>
    </source>
</evidence>
<accession>A0A3E0AG12</accession>
<dbReference type="PROSITE" id="PS50932">
    <property type="entry name" value="HTH_LACI_2"/>
    <property type="match status" value="1"/>
</dbReference>
<evidence type="ECO:0000256" key="2">
    <source>
        <dbReference type="ARBA" id="ARBA00023125"/>
    </source>
</evidence>
<keyword evidence="6" id="KW-1185">Reference proteome</keyword>
<organism evidence="5 6">
    <name type="scientific">Pelolinea submarina</name>
    <dbReference type="NCBI Taxonomy" id="913107"/>
    <lineage>
        <taxon>Bacteria</taxon>
        <taxon>Bacillati</taxon>
        <taxon>Chloroflexota</taxon>
        <taxon>Anaerolineae</taxon>
        <taxon>Anaerolineales</taxon>
        <taxon>Anaerolineaceae</taxon>
        <taxon>Pelolinea</taxon>
    </lineage>
</organism>
<dbReference type="Pfam" id="PF00356">
    <property type="entry name" value="LacI"/>
    <property type="match status" value="1"/>
</dbReference>
<dbReference type="SUPFAM" id="SSF47413">
    <property type="entry name" value="lambda repressor-like DNA-binding domains"/>
    <property type="match status" value="1"/>
</dbReference>
<dbReference type="PANTHER" id="PTHR30146">
    <property type="entry name" value="LACI-RELATED TRANSCRIPTIONAL REPRESSOR"/>
    <property type="match status" value="1"/>
</dbReference>
<comment type="caution">
    <text evidence="5">The sequence shown here is derived from an EMBL/GenBank/DDBJ whole genome shotgun (WGS) entry which is preliminary data.</text>
</comment>
<dbReference type="OrthoDB" id="9785139at2"/>
<dbReference type="GO" id="GO:0000976">
    <property type="term" value="F:transcription cis-regulatory region binding"/>
    <property type="evidence" value="ECO:0007669"/>
    <property type="project" value="TreeGrafter"/>
</dbReference>
<reference evidence="5 6" key="1">
    <citation type="submission" date="2018-08" db="EMBL/GenBank/DDBJ databases">
        <title>Genomic Encyclopedia of Type Strains, Phase IV (KMG-IV): sequencing the most valuable type-strain genomes for metagenomic binning, comparative biology and taxonomic classification.</title>
        <authorList>
            <person name="Goeker M."/>
        </authorList>
    </citation>
    <scope>NUCLEOTIDE SEQUENCE [LARGE SCALE GENOMIC DNA]</scope>
    <source>
        <strain evidence="5 6">DSM 23923</strain>
    </source>
</reference>
<dbReference type="PRINTS" id="PR00036">
    <property type="entry name" value="HTHLACI"/>
</dbReference>
<dbReference type="Proteomes" id="UP000256388">
    <property type="component" value="Unassembled WGS sequence"/>
</dbReference>
<dbReference type="PANTHER" id="PTHR30146:SF153">
    <property type="entry name" value="LACTOSE OPERON REPRESSOR"/>
    <property type="match status" value="1"/>
</dbReference>
<dbReference type="Pfam" id="PF13377">
    <property type="entry name" value="Peripla_BP_3"/>
    <property type="match status" value="1"/>
</dbReference>
<evidence type="ECO:0000256" key="3">
    <source>
        <dbReference type="ARBA" id="ARBA00023163"/>
    </source>
</evidence>
<keyword evidence="2" id="KW-0238">DNA-binding</keyword>
<dbReference type="GO" id="GO:0003700">
    <property type="term" value="F:DNA-binding transcription factor activity"/>
    <property type="evidence" value="ECO:0007669"/>
    <property type="project" value="TreeGrafter"/>
</dbReference>
<feature type="domain" description="HTH lacI-type" evidence="4">
    <location>
        <begin position="8"/>
        <end position="62"/>
    </location>
</feature>
<dbReference type="CDD" id="cd01392">
    <property type="entry name" value="HTH_LacI"/>
    <property type="match status" value="1"/>
</dbReference>
<dbReference type="Gene3D" id="3.40.50.2300">
    <property type="match status" value="2"/>
</dbReference>
<keyword evidence="3" id="KW-0804">Transcription</keyword>
<dbReference type="SUPFAM" id="SSF53822">
    <property type="entry name" value="Periplasmic binding protein-like I"/>
    <property type="match status" value="1"/>
</dbReference>
<dbReference type="EMBL" id="QUMS01000001">
    <property type="protein sequence ID" value="REG10563.1"/>
    <property type="molecule type" value="Genomic_DNA"/>
</dbReference>
<dbReference type="InterPro" id="IPR046335">
    <property type="entry name" value="LacI/GalR-like_sensor"/>
</dbReference>